<dbReference type="InterPro" id="IPR043728">
    <property type="entry name" value="DUF5671"/>
</dbReference>
<protein>
    <recommendedName>
        <fullName evidence="2">DUF5671 domain-containing protein</fullName>
    </recommendedName>
</protein>
<keyword evidence="1" id="KW-0812">Transmembrane</keyword>
<organism evidence="3 4">
    <name type="scientific">Paeniglutamicibacter antarcticus</name>
    <dbReference type="NCBI Taxonomy" id="494023"/>
    <lineage>
        <taxon>Bacteria</taxon>
        <taxon>Bacillati</taxon>
        <taxon>Actinomycetota</taxon>
        <taxon>Actinomycetes</taxon>
        <taxon>Micrococcales</taxon>
        <taxon>Micrococcaceae</taxon>
        <taxon>Paeniglutamicibacter</taxon>
    </lineage>
</organism>
<feature type="transmembrane region" description="Helical" evidence="1">
    <location>
        <begin position="165"/>
        <end position="187"/>
    </location>
</feature>
<feature type="transmembrane region" description="Helical" evidence="1">
    <location>
        <begin position="135"/>
        <end position="153"/>
    </location>
</feature>
<feature type="transmembrane region" description="Helical" evidence="1">
    <location>
        <begin position="22"/>
        <end position="43"/>
    </location>
</feature>
<keyword evidence="4" id="KW-1185">Reference proteome</keyword>
<dbReference type="RefSeq" id="WP_210101986.1">
    <property type="nucleotide sequence ID" value="NZ_BAABLK010000012.1"/>
</dbReference>
<feature type="transmembrane region" description="Helical" evidence="1">
    <location>
        <begin position="207"/>
        <end position="228"/>
    </location>
</feature>
<feature type="domain" description="DUF5671" evidence="2">
    <location>
        <begin position="21"/>
        <end position="146"/>
    </location>
</feature>
<evidence type="ECO:0000313" key="4">
    <source>
        <dbReference type="Proteomes" id="UP001501257"/>
    </source>
</evidence>
<evidence type="ECO:0000313" key="3">
    <source>
        <dbReference type="EMBL" id="GAA5226089.1"/>
    </source>
</evidence>
<feature type="transmembrane region" description="Helical" evidence="1">
    <location>
        <begin position="95"/>
        <end position="123"/>
    </location>
</feature>
<dbReference type="EMBL" id="BAABLK010000012">
    <property type="protein sequence ID" value="GAA5226089.1"/>
    <property type="molecule type" value="Genomic_DNA"/>
</dbReference>
<evidence type="ECO:0000256" key="1">
    <source>
        <dbReference type="SAM" id="Phobius"/>
    </source>
</evidence>
<evidence type="ECO:0000259" key="2">
    <source>
        <dbReference type="Pfam" id="PF18920"/>
    </source>
</evidence>
<dbReference type="Pfam" id="PF18920">
    <property type="entry name" value="DUF5671"/>
    <property type="match status" value="2"/>
</dbReference>
<name>A0ABP9TLX7_9MICC</name>
<feature type="transmembrane region" description="Helical" evidence="1">
    <location>
        <begin position="240"/>
        <end position="267"/>
    </location>
</feature>
<feature type="transmembrane region" description="Helical" evidence="1">
    <location>
        <begin position="279"/>
        <end position="303"/>
    </location>
</feature>
<comment type="caution">
    <text evidence="3">The sequence shown here is derived from an EMBL/GenBank/DDBJ whole genome shotgun (WGS) entry which is preliminary data.</text>
</comment>
<gene>
    <name evidence="3" type="ORF">GCM10025778_06200</name>
</gene>
<keyword evidence="1" id="KW-0472">Membrane</keyword>
<feature type="domain" description="DUF5671" evidence="2">
    <location>
        <begin position="320"/>
        <end position="442"/>
    </location>
</feature>
<accession>A0ABP9TLX7</accession>
<proteinExistence type="predicted"/>
<feature type="transmembrane region" description="Helical" evidence="1">
    <location>
        <begin position="435"/>
        <end position="454"/>
    </location>
</feature>
<keyword evidence="1" id="KW-1133">Transmembrane helix</keyword>
<feature type="transmembrane region" description="Helical" evidence="1">
    <location>
        <begin position="63"/>
        <end position="83"/>
    </location>
</feature>
<sequence length="546" mass="56431">MSAETTHKPRPAGSATTTLRRVIVNLLLFILMAVAATGVGGLLDNLFTRADVLAESGSSSLALPLALALVGGPLAVLLFRALWARLLDPAERLSAAWGLYVSVMYLLSLLISTSYVVGALAALAAGEKGSWKNGLGYGIAWAAIWAWHRWMWAHASRGPLSLSNVPPVLGSVLGLVIGVGALAGLLGSIFERVLEVSMSGTSLGTPWWLGALGLLVWAAGGMLVWWWHWFHEATVKNTSALADVALVGIGIGATVLVFLWGAGYVLYSLLRLVLGRNEGFSAVLGTAPAALAAMLIGALAWNYHGSVLLQRHGTVVLAARLVVSAVALAAAASGIGVVINAALALGTTSLGGTPATTLLLAGISSLAIGGPLWWLAWRPTHPADPAGRRIYLVAVFGVSALVALVTMLVLGYRLLERLLGDVPGGGLLEHTRAPLGLLVATALVAGYHFGLWRYDRALAPAPPSAPPTGLRLVTLIAGSDGRELGTEITAHTGAKVTVLRRQDGQACSAAPALVLQALEGLTAGHVLLLAGPGDRIEAIELAVHPG</sequence>
<dbReference type="Proteomes" id="UP001501257">
    <property type="component" value="Unassembled WGS sequence"/>
</dbReference>
<feature type="transmembrane region" description="Helical" evidence="1">
    <location>
        <begin position="355"/>
        <end position="377"/>
    </location>
</feature>
<feature type="transmembrane region" description="Helical" evidence="1">
    <location>
        <begin position="315"/>
        <end position="343"/>
    </location>
</feature>
<reference evidence="4" key="1">
    <citation type="journal article" date="2019" name="Int. J. Syst. Evol. Microbiol.">
        <title>The Global Catalogue of Microorganisms (GCM) 10K type strain sequencing project: providing services to taxonomists for standard genome sequencing and annotation.</title>
        <authorList>
            <consortium name="The Broad Institute Genomics Platform"/>
            <consortium name="The Broad Institute Genome Sequencing Center for Infectious Disease"/>
            <person name="Wu L."/>
            <person name="Ma J."/>
        </authorList>
    </citation>
    <scope>NUCLEOTIDE SEQUENCE [LARGE SCALE GENOMIC DNA]</scope>
    <source>
        <strain evidence="4">JCM 18952</strain>
    </source>
</reference>
<feature type="transmembrane region" description="Helical" evidence="1">
    <location>
        <begin position="389"/>
        <end position="415"/>
    </location>
</feature>